<dbReference type="InterPro" id="IPR043519">
    <property type="entry name" value="NT_sf"/>
</dbReference>
<dbReference type="RefSeq" id="WP_338839254.1">
    <property type="nucleotide sequence ID" value="NZ_CP147988.1"/>
</dbReference>
<dbReference type="SUPFAM" id="SSF81301">
    <property type="entry name" value="Nucleotidyltransferase"/>
    <property type="match status" value="1"/>
</dbReference>
<keyword evidence="2" id="KW-1185">Reference proteome</keyword>
<proteinExistence type="predicted"/>
<dbReference type="EMBL" id="CP147988">
    <property type="protein sequence ID" value="WXK48445.1"/>
    <property type="molecule type" value="Genomic_DNA"/>
</dbReference>
<dbReference type="Proteomes" id="UP001447857">
    <property type="component" value="Chromosome"/>
</dbReference>
<dbReference type="InterPro" id="IPR007344">
    <property type="entry name" value="GrpB/CoaE"/>
</dbReference>
<sequence>MISYIEPYDPKWKAEFEQIKKVLEDELKDLEICIEHIGSTAVPGLFAKPILDIDIIIGREGVLGLITSRLEKLGYQTKGEQGIEGRFAFGQVSDHVPFTNPIQKSVAHHLYVCYSDSLALKNHLLFRDALIKDANLVVEYSALKKLLVEDLNISREEYQRKKTDFIISVLKGAGLMNTELDQIKGANT</sequence>
<dbReference type="Pfam" id="PF04229">
    <property type="entry name" value="GrpB"/>
    <property type="match status" value="1"/>
</dbReference>
<dbReference type="Gene3D" id="3.30.460.10">
    <property type="entry name" value="Beta Polymerase, domain 2"/>
    <property type="match status" value="1"/>
</dbReference>
<protein>
    <submittedName>
        <fullName evidence="1">GrpB family protein</fullName>
    </submittedName>
</protein>
<dbReference type="PANTHER" id="PTHR34822:SF1">
    <property type="entry name" value="GRPB FAMILY PROTEIN"/>
    <property type="match status" value="1"/>
</dbReference>
<accession>A0ABZ2Q2M8</accession>
<dbReference type="PANTHER" id="PTHR34822">
    <property type="entry name" value="GRPB DOMAIN PROTEIN (AFU_ORTHOLOGUE AFUA_1G01530)"/>
    <property type="match status" value="1"/>
</dbReference>
<gene>
    <name evidence="1" type="ORF">V6624_15555</name>
</gene>
<evidence type="ECO:0000313" key="2">
    <source>
        <dbReference type="Proteomes" id="UP001447857"/>
    </source>
</evidence>
<organism evidence="1 2">
    <name type="scientific">Flavobacterium ginsenosidimutans</name>
    <dbReference type="NCBI Taxonomy" id="687844"/>
    <lineage>
        <taxon>Bacteria</taxon>
        <taxon>Pseudomonadati</taxon>
        <taxon>Bacteroidota</taxon>
        <taxon>Flavobacteriia</taxon>
        <taxon>Flavobacteriales</taxon>
        <taxon>Flavobacteriaceae</taxon>
        <taxon>Flavobacterium</taxon>
    </lineage>
</organism>
<evidence type="ECO:0000313" key="1">
    <source>
        <dbReference type="EMBL" id="WXK48445.1"/>
    </source>
</evidence>
<reference evidence="1 2" key="1">
    <citation type="submission" date="2024-02" db="EMBL/GenBank/DDBJ databases">
        <title>complete genome of Flavobacterium ginsenosidimutans Str. YTB16.</title>
        <authorList>
            <person name="Wang Q."/>
        </authorList>
    </citation>
    <scope>NUCLEOTIDE SEQUENCE [LARGE SCALE GENOMIC DNA]</scope>
    <source>
        <strain evidence="1 2">YTB16</strain>
    </source>
</reference>
<name>A0ABZ2Q2M8_9FLAO</name>